<dbReference type="PANTHER" id="PTHR11365:SF2">
    <property type="entry name" value="5-OXOPROLINASE"/>
    <property type="match status" value="1"/>
</dbReference>
<proteinExistence type="predicted"/>
<dbReference type="InterPro" id="IPR002821">
    <property type="entry name" value="Hydantoinase_A"/>
</dbReference>
<dbReference type="Pfam" id="PF05378">
    <property type="entry name" value="Hydant_A_N"/>
    <property type="match status" value="1"/>
</dbReference>
<evidence type="ECO:0000313" key="4">
    <source>
        <dbReference type="Proteomes" id="UP000824024"/>
    </source>
</evidence>
<evidence type="ECO:0000259" key="2">
    <source>
        <dbReference type="Pfam" id="PF05378"/>
    </source>
</evidence>
<comment type="caution">
    <text evidence="3">The sequence shown here is derived from an EMBL/GenBank/DDBJ whole genome shotgun (WGS) entry which is preliminary data.</text>
</comment>
<dbReference type="InterPro" id="IPR045079">
    <property type="entry name" value="Oxoprolinase-like"/>
</dbReference>
<dbReference type="Proteomes" id="UP000824024">
    <property type="component" value="Unassembled WGS sequence"/>
</dbReference>
<accession>A0A9D2D450</accession>
<sequence>MLGLGIDTGGTCTDAVIYDMEAKHVLCHTKTQTTHEDLTKCILAVMKDLPRELFHQVDFIALSTTLATNACVEGKGGRAKLMFIGMTVEDIAQNAPSYGLPPVDEIYCLPADIPLDPSRIREPDWEKFKKDLLTEFTDCESVAITQLNAKLNNGKFEQEARRIIEETLGLPCITGFELFQEYNIYRRGASALLNAKLIPVIKEFLEAIRYSLNEMGLDRPIVIVRSDGTMMSESYACQRPVETLLCGPAASIMGAMELCNDKNQVIIDMGGTTSDIALVKGGRPVTVTNGIQIGSWKTFVHGMFVDTFGLGGDSTICRDYNNQLYLDTVRSIPLCMLASRYPEMKEKIHRLNSMETKHSKNLYEFYVLMKDISHNPNYTDREKRFCRALKDGPLLIREAASAIGEDIYLLDVKRLESENIVMKSALTPTDIMHIRGDFQVFDREASIQAAEFLARNLSISVDELCRQIYTEVKKKIFFNVLRILMKDSAPRQKESLLTQLDFLYEAAYKAACHGEASPFFAPSFQINASLVGIGAPIHVFLPDVARMLGVECRVPSLAPVANALGAVVGNISARITIEIKERSSFGKPEEYYFTGRPEAGVFDSLEDAEKAAKELAAKEAEELALRQGAGQGFSTEYTLAPHIANTNFGTMFLGEEVTAHVIGKMSL</sequence>
<dbReference type="GO" id="GO:0005829">
    <property type="term" value="C:cytosol"/>
    <property type="evidence" value="ECO:0007669"/>
    <property type="project" value="TreeGrafter"/>
</dbReference>
<dbReference type="EMBL" id="DXCH01000275">
    <property type="protein sequence ID" value="HIZ08287.1"/>
    <property type="molecule type" value="Genomic_DNA"/>
</dbReference>
<feature type="domain" description="Hydantoinase A/oxoprolinase" evidence="1">
    <location>
        <begin position="187"/>
        <end position="324"/>
    </location>
</feature>
<protein>
    <submittedName>
        <fullName evidence="3">Hydantoinase/oxoprolinase family protein</fullName>
    </submittedName>
</protein>
<feature type="domain" description="Hydantoinase/oxoprolinase N-terminal" evidence="2">
    <location>
        <begin position="4"/>
        <end position="167"/>
    </location>
</feature>
<reference evidence="3" key="2">
    <citation type="submission" date="2021-04" db="EMBL/GenBank/DDBJ databases">
        <authorList>
            <person name="Gilroy R."/>
        </authorList>
    </citation>
    <scope>NUCLEOTIDE SEQUENCE</scope>
    <source>
        <strain evidence="3">CHK192-9172</strain>
    </source>
</reference>
<dbReference type="AlphaFoldDB" id="A0A9D2D450"/>
<dbReference type="PANTHER" id="PTHR11365">
    <property type="entry name" value="5-OXOPROLINASE RELATED"/>
    <property type="match status" value="1"/>
</dbReference>
<name>A0A9D2D450_9FIRM</name>
<organism evidence="3 4">
    <name type="scientific">Candidatus Eubacterium avistercoris</name>
    <dbReference type="NCBI Taxonomy" id="2838567"/>
    <lineage>
        <taxon>Bacteria</taxon>
        <taxon>Bacillati</taxon>
        <taxon>Bacillota</taxon>
        <taxon>Clostridia</taxon>
        <taxon>Eubacteriales</taxon>
        <taxon>Eubacteriaceae</taxon>
        <taxon>Eubacterium</taxon>
    </lineage>
</organism>
<evidence type="ECO:0000313" key="3">
    <source>
        <dbReference type="EMBL" id="HIZ08287.1"/>
    </source>
</evidence>
<dbReference type="InterPro" id="IPR043129">
    <property type="entry name" value="ATPase_NBD"/>
</dbReference>
<dbReference type="SUPFAM" id="SSF53067">
    <property type="entry name" value="Actin-like ATPase domain"/>
    <property type="match status" value="1"/>
</dbReference>
<dbReference type="InterPro" id="IPR008040">
    <property type="entry name" value="Hydant_A_N"/>
</dbReference>
<gene>
    <name evidence="3" type="ORF">IAA08_10185</name>
</gene>
<evidence type="ECO:0000259" key="1">
    <source>
        <dbReference type="Pfam" id="PF01968"/>
    </source>
</evidence>
<dbReference type="GO" id="GO:0017168">
    <property type="term" value="F:5-oxoprolinase (ATP-hydrolyzing) activity"/>
    <property type="evidence" value="ECO:0007669"/>
    <property type="project" value="TreeGrafter"/>
</dbReference>
<dbReference type="Pfam" id="PF01968">
    <property type="entry name" value="Hydantoinase_A"/>
    <property type="match status" value="1"/>
</dbReference>
<reference evidence="3" key="1">
    <citation type="journal article" date="2021" name="PeerJ">
        <title>Extensive microbial diversity within the chicken gut microbiome revealed by metagenomics and culture.</title>
        <authorList>
            <person name="Gilroy R."/>
            <person name="Ravi A."/>
            <person name="Getino M."/>
            <person name="Pursley I."/>
            <person name="Horton D.L."/>
            <person name="Alikhan N.F."/>
            <person name="Baker D."/>
            <person name="Gharbi K."/>
            <person name="Hall N."/>
            <person name="Watson M."/>
            <person name="Adriaenssens E.M."/>
            <person name="Foster-Nyarko E."/>
            <person name="Jarju S."/>
            <person name="Secka A."/>
            <person name="Antonio M."/>
            <person name="Oren A."/>
            <person name="Chaudhuri R.R."/>
            <person name="La Ragione R."/>
            <person name="Hildebrand F."/>
            <person name="Pallen M.J."/>
        </authorList>
    </citation>
    <scope>NUCLEOTIDE SEQUENCE</scope>
    <source>
        <strain evidence="3">CHK192-9172</strain>
    </source>
</reference>
<dbReference type="GO" id="GO:0006749">
    <property type="term" value="P:glutathione metabolic process"/>
    <property type="evidence" value="ECO:0007669"/>
    <property type="project" value="TreeGrafter"/>
</dbReference>